<keyword evidence="1 4" id="KW-0808">Transferase</keyword>
<dbReference type="InterPro" id="IPR010610">
    <property type="entry name" value="EryCIII-like_C"/>
</dbReference>
<feature type="domain" description="Erythromycin biosynthesis protein CIII-like C-terminal" evidence="3">
    <location>
        <begin position="286"/>
        <end position="388"/>
    </location>
</feature>
<dbReference type="PANTHER" id="PTHR48050">
    <property type="entry name" value="STEROL 3-BETA-GLUCOSYLTRANSFERASE"/>
    <property type="match status" value="1"/>
</dbReference>
<comment type="caution">
    <text evidence="4">The sequence shown here is derived from an EMBL/GenBank/DDBJ whole genome shotgun (WGS) entry which is preliminary data.</text>
</comment>
<dbReference type="RefSeq" id="WP_189989072.1">
    <property type="nucleotide sequence ID" value="NZ_BNCB01000001.1"/>
</dbReference>
<dbReference type="Proteomes" id="UP000646738">
    <property type="component" value="Unassembled WGS sequence"/>
</dbReference>
<dbReference type="EMBL" id="BNEA01000015">
    <property type="protein sequence ID" value="GHI53474.1"/>
    <property type="molecule type" value="Genomic_DNA"/>
</dbReference>
<keyword evidence="5" id="KW-1185">Reference proteome</keyword>
<gene>
    <name evidence="4" type="ORF">Srubr_33200</name>
</gene>
<dbReference type="SUPFAM" id="SSF53756">
    <property type="entry name" value="UDP-Glycosyltransferase/glycogen phosphorylase"/>
    <property type="match status" value="1"/>
</dbReference>
<sequence>MRILIATAGSRGDVAPYTGVGAALTRAGHQVTLAATDGFAGLARGAGLGFRPLPADPRAHGGAGSRRDLMRTAAAFVTELGRGFADAVTDDTELLLLSATTAPLGWHLAEATGLPSIGLYLQPTAPTGDFPPVVAGARSLGRAGNRAAGRLALRMTDRIYAPAVAELRRRLGLPPLTAAAMRRRRERAHWPVLHGFSTALVPRPADWRPGLEVAGTFQPHLGTGERLPAALEDFLRAGPRPVLVGFGSMAAGQGERLSEIAVAALRRAGLRGILQSGAAGLAADGDDLLTVGEVPHALLFPRLAAVVHHAGAGTTAAALRAAVPSVAVPAAADQPFWAARLAALGAAAAPVPLRGLTVERLAAALTEVTGRQTYAAAAARAARHMALEDGADRVRAAVERVAGRRDGQGAFAGQ</sequence>
<evidence type="ECO:0000313" key="4">
    <source>
        <dbReference type="EMBL" id="GHI53474.1"/>
    </source>
</evidence>
<proteinExistence type="predicted"/>
<protein>
    <submittedName>
        <fullName evidence="4">Glycosyl transferase</fullName>
    </submittedName>
</protein>
<dbReference type="Pfam" id="PF03033">
    <property type="entry name" value="Glyco_transf_28"/>
    <property type="match status" value="1"/>
</dbReference>
<evidence type="ECO:0000259" key="3">
    <source>
        <dbReference type="Pfam" id="PF06722"/>
    </source>
</evidence>
<organism evidence="4 5">
    <name type="scientific">Streptomyces rubradiris</name>
    <name type="common">Streptomyces achromogenes subsp. rubradiris</name>
    <dbReference type="NCBI Taxonomy" id="285531"/>
    <lineage>
        <taxon>Bacteria</taxon>
        <taxon>Bacillati</taxon>
        <taxon>Actinomycetota</taxon>
        <taxon>Actinomycetes</taxon>
        <taxon>Kitasatosporales</taxon>
        <taxon>Streptomycetaceae</taxon>
        <taxon>Streptomyces</taxon>
    </lineage>
</organism>
<accession>A0ABQ3RC99</accession>
<dbReference type="InterPro" id="IPR050426">
    <property type="entry name" value="Glycosyltransferase_28"/>
</dbReference>
<dbReference type="Gene3D" id="3.40.50.2000">
    <property type="entry name" value="Glycogen Phosphorylase B"/>
    <property type="match status" value="2"/>
</dbReference>
<dbReference type="GO" id="GO:0016740">
    <property type="term" value="F:transferase activity"/>
    <property type="evidence" value="ECO:0007669"/>
    <property type="project" value="UniProtKB-KW"/>
</dbReference>
<dbReference type="Pfam" id="PF06722">
    <property type="entry name" value="EryCIII-like_C"/>
    <property type="match status" value="1"/>
</dbReference>
<name>A0ABQ3RC99_STRRR</name>
<dbReference type="InterPro" id="IPR002213">
    <property type="entry name" value="UDP_glucos_trans"/>
</dbReference>
<dbReference type="CDD" id="cd03784">
    <property type="entry name" value="GT1_Gtf-like"/>
    <property type="match status" value="1"/>
</dbReference>
<feature type="domain" description="Glycosyltransferase family 28 N-terminal" evidence="2">
    <location>
        <begin position="3"/>
        <end position="69"/>
    </location>
</feature>
<reference evidence="5" key="1">
    <citation type="submission" date="2023-07" db="EMBL/GenBank/DDBJ databases">
        <title>Whole genome shotgun sequence of Streptomyces achromogenes subsp. rubradiris NBRC 14000.</title>
        <authorList>
            <person name="Komaki H."/>
            <person name="Tamura T."/>
        </authorList>
    </citation>
    <scope>NUCLEOTIDE SEQUENCE [LARGE SCALE GENOMIC DNA]</scope>
    <source>
        <strain evidence="5">NBRC 14000</strain>
    </source>
</reference>
<dbReference type="InterPro" id="IPR004276">
    <property type="entry name" value="GlycoTrans_28_N"/>
</dbReference>
<evidence type="ECO:0000259" key="2">
    <source>
        <dbReference type="Pfam" id="PF03033"/>
    </source>
</evidence>
<dbReference type="PANTHER" id="PTHR48050:SF13">
    <property type="entry name" value="STEROL 3-BETA-GLUCOSYLTRANSFERASE UGT80A2"/>
    <property type="match status" value="1"/>
</dbReference>
<evidence type="ECO:0000313" key="5">
    <source>
        <dbReference type="Proteomes" id="UP000646738"/>
    </source>
</evidence>
<evidence type="ECO:0000256" key="1">
    <source>
        <dbReference type="ARBA" id="ARBA00022679"/>
    </source>
</evidence>